<proteinExistence type="predicted"/>
<feature type="region of interest" description="Disordered" evidence="1">
    <location>
        <begin position="169"/>
        <end position="615"/>
    </location>
</feature>
<feature type="compositionally biased region" description="Polar residues" evidence="1">
    <location>
        <begin position="193"/>
        <end position="211"/>
    </location>
</feature>
<dbReference type="EMBL" id="JAADYS010000466">
    <property type="protein sequence ID" value="KAF4469519.1"/>
    <property type="molecule type" value="Genomic_DNA"/>
</dbReference>
<feature type="region of interest" description="Disordered" evidence="1">
    <location>
        <begin position="634"/>
        <end position="678"/>
    </location>
</feature>
<feature type="compositionally biased region" description="Pro residues" evidence="1">
    <location>
        <begin position="357"/>
        <end position="369"/>
    </location>
</feature>
<feature type="compositionally biased region" description="Gly residues" evidence="1">
    <location>
        <begin position="230"/>
        <end position="241"/>
    </location>
</feature>
<comment type="caution">
    <text evidence="2">The sequence shown here is derived from an EMBL/GenBank/DDBJ whole genome shotgun (WGS) entry which is preliminary data.</text>
</comment>
<feature type="compositionally biased region" description="Polar residues" evidence="1">
    <location>
        <begin position="566"/>
        <end position="578"/>
    </location>
</feature>
<feature type="compositionally biased region" description="Polar residues" evidence="1">
    <location>
        <begin position="666"/>
        <end position="678"/>
    </location>
</feature>
<feature type="compositionally biased region" description="Basic and acidic residues" evidence="1">
    <location>
        <begin position="634"/>
        <end position="645"/>
    </location>
</feature>
<keyword evidence="3" id="KW-1185">Reference proteome</keyword>
<dbReference type="OrthoDB" id="5421216at2759"/>
<accession>A0A8H4LKG5</accession>
<feature type="compositionally biased region" description="Polar residues" evidence="1">
    <location>
        <begin position="302"/>
        <end position="320"/>
    </location>
</feature>
<feature type="compositionally biased region" description="Pro residues" evidence="1">
    <location>
        <begin position="435"/>
        <end position="445"/>
    </location>
</feature>
<protein>
    <recommendedName>
        <fullName evidence="4">Extracellular membrane protein CFEM domain-containing protein</fullName>
    </recommendedName>
</protein>
<reference evidence="2 3" key="1">
    <citation type="submission" date="2020-01" db="EMBL/GenBank/DDBJ databases">
        <title>Identification and distribution of gene clusters putatively required for synthesis of sphingolipid metabolism inhibitors in phylogenetically diverse species of the filamentous fungus Fusarium.</title>
        <authorList>
            <person name="Kim H.-S."/>
            <person name="Busman M."/>
            <person name="Brown D.W."/>
            <person name="Divon H."/>
            <person name="Uhlig S."/>
            <person name="Proctor R.H."/>
        </authorList>
    </citation>
    <scope>NUCLEOTIDE SEQUENCE [LARGE SCALE GENOMIC DNA]</scope>
    <source>
        <strain evidence="2 3">NRRL 20459</strain>
    </source>
</reference>
<evidence type="ECO:0000313" key="2">
    <source>
        <dbReference type="EMBL" id="KAF4469519.1"/>
    </source>
</evidence>
<evidence type="ECO:0000313" key="3">
    <source>
        <dbReference type="Proteomes" id="UP000554235"/>
    </source>
</evidence>
<feature type="compositionally biased region" description="Polar residues" evidence="1">
    <location>
        <begin position="499"/>
        <end position="518"/>
    </location>
</feature>
<evidence type="ECO:0008006" key="4">
    <source>
        <dbReference type="Google" id="ProtNLM"/>
    </source>
</evidence>
<feature type="compositionally biased region" description="Polar residues" evidence="1">
    <location>
        <begin position="254"/>
        <end position="265"/>
    </location>
</feature>
<gene>
    <name evidence="2" type="ORF">FALBO_3564</name>
</gene>
<feature type="compositionally biased region" description="Low complexity" evidence="1">
    <location>
        <begin position="541"/>
        <end position="556"/>
    </location>
</feature>
<evidence type="ECO:0000256" key="1">
    <source>
        <dbReference type="SAM" id="MobiDB-lite"/>
    </source>
</evidence>
<name>A0A8H4LKG5_9HYPO</name>
<sequence length="702" mass="71209">MFYFTAGSLLSGLLSSVHRHDISAPGEISRPAPSRRSTDVSECVTTCARDLMRHYFTDSHHHEPIEILCNDMAKQRDLFLCLNSSCGDDYGPALAHSISECFDYGASITNLVPVELHQMSPARLQVSPLVPRVDTGRFSFKNKITLAIDCMAGSDGVLTLSLPESVPSTVSLPNPGGDSPISPGAGPGDPNVGSDSPPGNSASNVGFQSGGSAALDGAESGLSVDSVSAGFGGEGNPGNMGDGSFTGPDCDAQGNGTPNGPSGPQDNRPLDPNPVPTTFPEGSNFSPDGQTDGPPPYPPDSVASSQDATPGSLTVSSSLGSPCLDTGAGNTAGNIPPGADQGVPGQPQAQPESQPVPASPAPNSNPPSPDEGSRSACQTNAQGPADEDCKGNPPAPGSGTPENALPGSPPPSYGNTIDCFPGTDNPACVNQNQGPPGPSIPPQTILPPAIENPEECPKKDNGSPNCGAPLPLTTPPTSLPAEVSSSPTPPTTPDGCSGAPSNSNAQSSGGCYSSQNNDCPGDFPQGDERGGGSISNDPSIGSNNGQSPGQSGVNSQAPGSPIAPEQQASPTTASNQPEETFIRADPPSQSTEFVKATHSAESPGEPNGEGGPRLITMTDDILLSPLSPGLAAYDRADIARGRDNNQETNEPDMSPSFVKADPPSGDATQDPVSTITENSARWSPPSIWYCAMVLLAIFAASA</sequence>
<dbReference type="AlphaFoldDB" id="A0A8H4LKG5"/>
<dbReference type="Proteomes" id="UP000554235">
    <property type="component" value="Unassembled WGS sequence"/>
</dbReference>
<organism evidence="2 3">
    <name type="scientific">Fusarium albosuccineum</name>
    <dbReference type="NCBI Taxonomy" id="1237068"/>
    <lineage>
        <taxon>Eukaryota</taxon>
        <taxon>Fungi</taxon>
        <taxon>Dikarya</taxon>
        <taxon>Ascomycota</taxon>
        <taxon>Pezizomycotina</taxon>
        <taxon>Sordariomycetes</taxon>
        <taxon>Hypocreomycetidae</taxon>
        <taxon>Hypocreales</taxon>
        <taxon>Nectriaceae</taxon>
        <taxon>Fusarium</taxon>
        <taxon>Fusarium decemcellulare species complex</taxon>
    </lineage>
</organism>
<feature type="compositionally biased region" description="Polar residues" evidence="1">
    <location>
        <begin position="280"/>
        <end position="289"/>
    </location>
</feature>